<evidence type="ECO:0000256" key="1">
    <source>
        <dbReference type="ARBA" id="ARBA00007718"/>
    </source>
</evidence>
<comment type="pathway">
    <text evidence="9 10">Porphyrin-containing compound metabolism; protoheme biosynthesis; protoheme from protoporphyrin-IX: step 1/1.</text>
</comment>
<dbReference type="AlphaFoldDB" id="A0A7W8HFC6"/>
<dbReference type="Gene3D" id="3.40.50.1400">
    <property type="match status" value="2"/>
</dbReference>
<dbReference type="HAMAP" id="MF_00323">
    <property type="entry name" value="Ferrochelatase"/>
    <property type="match status" value="1"/>
</dbReference>
<evidence type="ECO:0000256" key="8">
    <source>
        <dbReference type="ARBA" id="ARBA00024536"/>
    </source>
</evidence>
<dbReference type="GO" id="GO:0005737">
    <property type="term" value="C:cytoplasm"/>
    <property type="evidence" value="ECO:0007669"/>
    <property type="project" value="UniProtKB-SubCell"/>
</dbReference>
<keyword evidence="7 9" id="KW-0627">Porphyrin biosynthesis</keyword>
<dbReference type="UniPathway" id="UPA00252">
    <property type="reaction ID" value="UER00325"/>
</dbReference>
<organism evidence="11 12">
    <name type="scientific">Quisquiliibacterium transsilvanicum</name>
    <dbReference type="NCBI Taxonomy" id="1549638"/>
    <lineage>
        <taxon>Bacteria</taxon>
        <taxon>Pseudomonadati</taxon>
        <taxon>Pseudomonadota</taxon>
        <taxon>Betaproteobacteria</taxon>
        <taxon>Burkholderiales</taxon>
        <taxon>Burkholderiaceae</taxon>
        <taxon>Quisquiliibacterium</taxon>
    </lineage>
</organism>
<dbReference type="InterPro" id="IPR019772">
    <property type="entry name" value="Ferrochelatase_AS"/>
</dbReference>
<dbReference type="CDD" id="cd00419">
    <property type="entry name" value="Ferrochelatase_C"/>
    <property type="match status" value="1"/>
</dbReference>
<evidence type="ECO:0000256" key="4">
    <source>
        <dbReference type="ARBA" id="ARBA00023004"/>
    </source>
</evidence>
<dbReference type="SUPFAM" id="SSF53800">
    <property type="entry name" value="Chelatase"/>
    <property type="match status" value="1"/>
</dbReference>
<evidence type="ECO:0000256" key="5">
    <source>
        <dbReference type="ARBA" id="ARBA00023133"/>
    </source>
</evidence>
<comment type="catalytic activity">
    <reaction evidence="8">
        <text>Fe-coproporphyrin III + 2 H(+) = coproporphyrin III + Fe(2+)</text>
        <dbReference type="Rhea" id="RHEA:49572"/>
        <dbReference type="ChEBI" id="CHEBI:15378"/>
        <dbReference type="ChEBI" id="CHEBI:29033"/>
        <dbReference type="ChEBI" id="CHEBI:68438"/>
        <dbReference type="ChEBI" id="CHEBI:131725"/>
        <dbReference type="EC" id="4.99.1.9"/>
    </reaction>
    <physiologicalReaction direction="right-to-left" evidence="8">
        <dbReference type="Rhea" id="RHEA:49574"/>
    </physiologicalReaction>
</comment>
<evidence type="ECO:0000256" key="7">
    <source>
        <dbReference type="ARBA" id="ARBA00023244"/>
    </source>
</evidence>
<comment type="subcellular location">
    <subcellularLocation>
        <location evidence="9 10">Cytoplasm</location>
    </subcellularLocation>
</comment>
<dbReference type="CDD" id="cd03411">
    <property type="entry name" value="Ferrochelatase_N"/>
    <property type="match status" value="1"/>
</dbReference>
<evidence type="ECO:0000256" key="6">
    <source>
        <dbReference type="ARBA" id="ARBA00023239"/>
    </source>
</evidence>
<keyword evidence="12" id="KW-1185">Reference proteome</keyword>
<keyword evidence="5 9" id="KW-0350">Heme biosynthesis</keyword>
<dbReference type="FunFam" id="3.40.50.1400:FF:000002">
    <property type="entry name" value="Ferrochelatase"/>
    <property type="match status" value="1"/>
</dbReference>
<keyword evidence="2 9" id="KW-0963">Cytoplasm</keyword>
<evidence type="ECO:0000313" key="11">
    <source>
        <dbReference type="EMBL" id="MBB5270965.1"/>
    </source>
</evidence>
<comment type="caution">
    <text evidence="11">The sequence shown here is derived from an EMBL/GenBank/DDBJ whole genome shotgun (WGS) entry which is preliminary data.</text>
</comment>
<dbReference type="GO" id="GO:0004325">
    <property type="term" value="F:ferrochelatase activity"/>
    <property type="evidence" value="ECO:0007669"/>
    <property type="project" value="UniProtKB-UniRule"/>
</dbReference>
<protein>
    <recommendedName>
        <fullName evidence="9 10">Ferrochelatase</fullName>
        <ecNumber evidence="9 10">4.98.1.1</ecNumber>
    </recommendedName>
    <alternativeName>
        <fullName evidence="9">Heme synthase</fullName>
    </alternativeName>
    <alternativeName>
        <fullName evidence="9">Protoheme ferro-lyase</fullName>
    </alternativeName>
</protein>
<dbReference type="Proteomes" id="UP000532440">
    <property type="component" value="Unassembled WGS sequence"/>
</dbReference>
<dbReference type="InterPro" id="IPR033659">
    <property type="entry name" value="Ferrochelatase_N"/>
</dbReference>
<dbReference type="Pfam" id="PF00762">
    <property type="entry name" value="Ferrochelatase"/>
    <property type="match status" value="1"/>
</dbReference>
<dbReference type="PROSITE" id="PS00534">
    <property type="entry name" value="FERROCHELATASE"/>
    <property type="match status" value="1"/>
</dbReference>
<dbReference type="PANTHER" id="PTHR11108">
    <property type="entry name" value="FERROCHELATASE"/>
    <property type="match status" value="1"/>
</dbReference>
<evidence type="ECO:0000256" key="9">
    <source>
        <dbReference type="HAMAP-Rule" id="MF_00323"/>
    </source>
</evidence>
<comment type="similarity">
    <text evidence="1 9 10">Belongs to the ferrochelatase family.</text>
</comment>
<dbReference type="GO" id="GO:0006783">
    <property type="term" value="P:heme biosynthetic process"/>
    <property type="evidence" value="ECO:0007669"/>
    <property type="project" value="UniProtKB-UniRule"/>
</dbReference>
<evidence type="ECO:0000313" key="12">
    <source>
        <dbReference type="Proteomes" id="UP000532440"/>
    </source>
</evidence>
<keyword evidence="3 9" id="KW-0479">Metal-binding</keyword>
<proteinExistence type="inferred from homology"/>
<dbReference type="InterPro" id="IPR001015">
    <property type="entry name" value="Ferrochelatase"/>
</dbReference>
<evidence type="ECO:0000256" key="10">
    <source>
        <dbReference type="RuleBase" id="RU000607"/>
    </source>
</evidence>
<gene>
    <name evidence="9" type="primary">hemH</name>
    <name evidence="11" type="ORF">HNQ70_000969</name>
</gene>
<evidence type="ECO:0000256" key="2">
    <source>
        <dbReference type="ARBA" id="ARBA00022490"/>
    </source>
</evidence>
<accession>A0A7W8HFC6</accession>
<dbReference type="RefSeq" id="WP_183964804.1">
    <property type="nucleotide sequence ID" value="NZ_BAABEW010000010.1"/>
</dbReference>
<evidence type="ECO:0000256" key="3">
    <source>
        <dbReference type="ARBA" id="ARBA00022723"/>
    </source>
</evidence>
<comment type="function">
    <text evidence="9 10">Catalyzes the ferrous insertion into protoporphyrin IX.</text>
</comment>
<dbReference type="GO" id="GO:0046872">
    <property type="term" value="F:metal ion binding"/>
    <property type="evidence" value="ECO:0007669"/>
    <property type="project" value="UniProtKB-KW"/>
</dbReference>
<dbReference type="InterPro" id="IPR033644">
    <property type="entry name" value="Ferrochelatase_C"/>
</dbReference>
<dbReference type="EMBL" id="JACHGB010000002">
    <property type="protein sequence ID" value="MBB5270965.1"/>
    <property type="molecule type" value="Genomic_DNA"/>
</dbReference>
<sequence>MPRYSSASRFDHATPARTGVLLVQLGTPEAPEPGPVRRYLRQFLSDARVVEIPRLVWWPILNGIILTTRPRKSAAKYASIWTDQGSPLAVNTARQALLLRGHLGERGVDVEVAWAMRYGGPSIPSVLRELRERNVTRLLVLPLYPQYAGSTSATAFDAVWAELSGWRNLPELRTVRAFHDHPGYLDALAARIREVWTHDGPPDRLVMSFHGVPRRTLELGDPYHCECLATGRLLAQRLGLPPERALVTFQSRFGKAEWLQPYTDRTLEELGRQGVGRVDVVCPGFVADCLETLEEIAMEGRDSFLAAGGRDYRYIPCLNDSAGLAAALADLVQEHTAGWPVRRLVPDEERARAEELARRRERAIARGAKT</sequence>
<comment type="catalytic activity">
    <reaction evidence="9 10">
        <text>heme b + 2 H(+) = protoporphyrin IX + Fe(2+)</text>
        <dbReference type="Rhea" id="RHEA:22584"/>
        <dbReference type="ChEBI" id="CHEBI:15378"/>
        <dbReference type="ChEBI" id="CHEBI:29033"/>
        <dbReference type="ChEBI" id="CHEBI:57306"/>
        <dbReference type="ChEBI" id="CHEBI:60344"/>
        <dbReference type="EC" id="4.98.1.1"/>
    </reaction>
</comment>
<keyword evidence="4 9" id="KW-0408">Iron</keyword>
<dbReference type="PANTHER" id="PTHR11108:SF1">
    <property type="entry name" value="FERROCHELATASE, MITOCHONDRIAL"/>
    <property type="match status" value="1"/>
</dbReference>
<feature type="binding site" evidence="9">
    <location>
        <position position="291"/>
    </location>
    <ligand>
        <name>Fe(2+)</name>
        <dbReference type="ChEBI" id="CHEBI:29033"/>
    </ligand>
</feature>
<dbReference type="NCBIfam" id="TIGR00109">
    <property type="entry name" value="hemH"/>
    <property type="match status" value="1"/>
</dbReference>
<keyword evidence="6 9" id="KW-0456">Lyase</keyword>
<dbReference type="EC" id="4.98.1.1" evidence="9 10"/>
<feature type="binding site" evidence="9">
    <location>
        <position position="210"/>
    </location>
    <ligand>
        <name>Fe(2+)</name>
        <dbReference type="ChEBI" id="CHEBI:29033"/>
    </ligand>
</feature>
<reference evidence="11 12" key="1">
    <citation type="submission" date="2020-08" db="EMBL/GenBank/DDBJ databases">
        <title>Genomic Encyclopedia of Type Strains, Phase IV (KMG-IV): sequencing the most valuable type-strain genomes for metagenomic binning, comparative biology and taxonomic classification.</title>
        <authorList>
            <person name="Goeker M."/>
        </authorList>
    </citation>
    <scope>NUCLEOTIDE SEQUENCE [LARGE SCALE GENOMIC DNA]</scope>
    <source>
        <strain evidence="11 12">DSM 29781</strain>
    </source>
</reference>
<name>A0A7W8HFC6_9BURK</name>